<evidence type="ECO:0000313" key="1">
    <source>
        <dbReference type="EMBL" id="KAF6433746.1"/>
    </source>
</evidence>
<dbReference type="Proteomes" id="UP000550707">
    <property type="component" value="Unassembled WGS sequence"/>
</dbReference>
<proteinExistence type="predicted"/>
<keyword evidence="2" id="KW-1185">Reference proteome</keyword>
<dbReference type="InParanoid" id="A0A7J8EEH7"/>
<sequence>MSVGIFLEDSLTFLLGDLLKKIKIYNIFRLLFFWSPHKLTTWHDLPGWRMSMISSLEGGEQGDGGRGVVWFFLIPLFFDRMLPPPHPGSVGCICISVPASTVENNIVKGNQPSVNVLVWGKN</sequence>
<name>A0A7J8EEH7_MOLMO</name>
<gene>
    <name evidence="1" type="ORF">HJG59_008821</name>
</gene>
<comment type="caution">
    <text evidence="1">The sequence shown here is derived from an EMBL/GenBank/DDBJ whole genome shotgun (WGS) entry which is preliminary data.</text>
</comment>
<dbReference type="EMBL" id="JACASF010000014">
    <property type="protein sequence ID" value="KAF6433746.1"/>
    <property type="molecule type" value="Genomic_DNA"/>
</dbReference>
<dbReference type="AlphaFoldDB" id="A0A7J8EEH7"/>
<evidence type="ECO:0000313" key="2">
    <source>
        <dbReference type="Proteomes" id="UP000550707"/>
    </source>
</evidence>
<reference evidence="1 2" key="1">
    <citation type="journal article" date="2020" name="Nature">
        <title>Six reference-quality genomes reveal evolution of bat adaptations.</title>
        <authorList>
            <person name="Jebb D."/>
            <person name="Huang Z."/>
            <person name="Pippel M."/>
            <person name="Hughes G.M."/>
            <person name="Lavrichenko K."/>
            <person name="Devanna P."/>
            <person name="Winkler S."/>
            <person name="Jermiin L.S."/>
            <person name="Skirmuntt E.C."/>
            <person name="Katzourakis A."/>
            <person name="Burkitt-Gray L."/>
            <person name="Ray D.A."/>
            <person name="Sullivan K.A.M."/>
            <person name="Roscito J.G."/>
            <person name="Kirilenko B.M."/>
            <person name="Davalos L.M."/>
            <person name="Corthals A.P."/>
            <person name="Power M.L."/>
            <person name="Jones G."/>
            <person name="Ransome R.D."/>
            <person name="Dechmann D.K.N."/>
            <person name="Locatelli A.G."/>
            <person name="Puechmaille S.J."/>
            <person name="Fedrigo O."/>
            <person name="Jarvis E.D."/>
            <person name="Hiller M."/>
            <person name="Vernes S.C."/>
            <person name="Myers E.W."/>
            <person name="Teeling E.C."/>
        </authorList>
    </citation>
    <scope>NUCLEOTIDE SEQUENCE [LARGE SCALE GENOMIC DNA]</scope>
    <source>
        <strain evidence="1">MMolMol1</strain>
        <tissue evidence="1">Muscle</tissue>
    </source>
</reference>
<protein>
    <submittedName>
        <fullName evidence="1">Uncharacterized protein</fullName>
    </submittedName>
</protein>
<accession>A0A7J8EEH7</accession>
<organism evidence="1 2">
    <name type="scientific">Molossus molossus</name>
    <name type="common">Pallas' mastiff bat</name>
    <name type="synonym">Vespertilio molossus</name>
    <dbReference type="NCBI Taxonomy" id="27622"/>
    <lineage>
        <taxon>Eukaryota</taxon>
        <taxon>Metazoa</taxon>
        <taxon>Chordata</taxon>
        <taxon>Craniata</taxon>
        <taxon>Vertebrata</taxon>
        <taxon>Euteleostomi</taxon>
        <taxon>Mammalia</taxon>
        <taxon>Eutheria</taxon>
        <taxon>Laurasiatheria</taxon>
        <taxon>Chiroptera</taxon>
        <taxon>Yangochiroptera</taxon>
        <taxon>Molossidae</taxon>
        <taxon>Molossus</taxon>
    </lineage>
</organism>